<keyword evidence="2" id="KW-0813">Transport</keyword>
<keyword evidence="9" id="KW-1133">Transmembrane helix</keyword>
<evidence type="ECO:0000256" key="8">
    <source>
        <dbReference type="PROSITE-ProRule" id="PRU00433"/>
    </source>
</evidence>
<dbReference type="PRINTS" id="PR00605">
    <property type="entry name" value="CYTCHROMECIC"/>
</dbReference>
<dbReference type="PANTHER" id="PTHR35008:SF8">
    <property type="entry name" value="ALCOHOL DEHYDROGENASE CYTOCHROME C SUBUNIT"/>
    <property type="match status" value="1"/>
</dbReference>
<keyword evidence="9" id="KW-0812">Transmembrane</keyword>
<evidence type="ECO:0000256" key="6">
    <source>
        <dbReference type="ARBA" id="ARBA00022982"/>
    </source>
</evidence>
<dbReference type="InterPro" id="IPR051459">
    <property type="entry name" value="Cytochrome_c-type_DH"/>
</dbReference>
<dbReference type="AlphaFoldDB" id="A0A4Q0QAI0"/>
<feature type="domain" description="Cytochrome c" evidence="10">
    <location>
        <begin position="44"/>
        <end position="179"/>
    </location>
</feature>
<dbReference type="Pfam" id="PF00034">
    <property type="entry name" value="Cytochrom_C"/>
    <property type="match status" value="2"/>
</dbReference>
<dbReference type="InterPro" id="IPR009056">
    <property type="entry name" value="Cyt_c-like_dom"/>
</dbReference>
<feature type="domain" description="Cytochrome c" evidence="10">
    <location>
        <begin position="202"/>
        <end position="292"/>
    </location>
</feature>
<evidence type="ECO:0000256" key="9">
    <source>
        <dbReference type="SAM" id="Phobius"/>
    </source>
</evidence>
<dbReference type="GO" id="GO:0005506">
    <property type="term" value="F:iron ion binding"/>
    <property type="evidence" value="ECO:0007669"/>
    <property type="project" value="InterPro"/>
</dbReference>
<dbReference type="GO" id="GO:0020037">
    <property type="term" value="F:heme binding"/>
    <property type="evidence" value="ECO:0007669"/>
    <property type="project" value="InterPro"/>
</dbReference>
<comment type="caution">
    <text evidence="11">The sequence shown here is derived from an EMBL/GenBank/DDBJ whole genome shotgun (WGS) entry which is preliminary data.</text>
</comment>
<dbReference type="InterPro" id="IPR003468">
    <property type="entry name" value="Cyt_c_oxidase_monohaem-su/FixO"/>
</dbReference>
<name>A0A4Q0QAI0_9BRAD</name>
<evidence type="ECO:0000256" key="7">
    <source>
        <dbReference type="ARBA" id="ARBA00023004"/>
    </source>
</evidence>
<dbReference type="RefSeq" id="WP_128956831.1">
    <property type="nucleotide sequence ID" value="NZ_RKMK01000046.1"/>
</dbReference>
<dbReference type="SUPFAM" id="SSF46626">
    <property type="entry name" value="Cytochrome c"/>
    <property type="match status" value="3"/>
</dbReference>
<keyword evidence="5 8" id="KW-0479">Metal-binding</keyword>
<evidence type="ECO:0000256" key="2">
    <source>
        <dbReference type="ARBA" id="ARBA00022448"/>
    </source>
</evidence>
<dbReference type="Gene3D" id="1.10.760.10">
    <property type="entry name" value="Cytochrome c-like domain"/>
    <property type="match status" value="3"/>
</dbReference>
<protein>
    <submittedName>
        <fullName evidence="11">Cytochrome-c oxidase</fullName>
    </submittedName>
</protein>
<feature type="domain" description="Cytochrome c" evidence="10">
    <location>
        <begin position="333"/>
        <end position="423"/>
    </location>
</feature>
<dbReference type="PANTHER" id="PTHR35008">
    <property type="entry name" value="BLL4482 PROTEIN-RELATED"/>
    <property type="match status" value="1"/>
</dbReference>
<keyword evidence="6" id="KW-0249">Electron transport</keyword>
<reference evidence="11 12" key="1">
    <citation type="submission" date="2018-11" db="EMBL/GenBank/DDBJ databases">
        <title>Bradyrhizobium sp. nov., isolated from effective nodules of peanut in China.</title>
        <authorList>
            <person name="Li Y."/>
        </authorList>
    </citation>
    <scope>NUCLEOTIDE SEQUENCE [LARGE SCALE GENOMIC DNA]</scope>
    <source>
        <strain evidence="11 12">CCBAU 51770</strain>
    </source>
</reference>
<dbReference type="Pfam" id="PF02433">
    <property type="entry name" value="FixO"/>
    <property type="match status" value="1"/>
</dbReference>
<dbReference type="Proteomes" id="UP000290174">
    <property type="component" value="Unassembled WGS sequence"/>
</dbReference>
<organism evidence="11 12">
    <name type="scientific">Bradyrhizobium zhanjiangense</name>
    <dbReference type="NCBI Taxonomy" id="1325107"/>
    <lineage>
        <taxon>Bacteria</taxon>
        <taxon>Pseudomonadati</taxon>
        <taxon>Pseudomonadota</taxon>
        <taxon>Alphaproteobacteria</taxon>
        <taxon>Hyphomicrobiales</taxon>
        <taxon>Nitrobacteraceae</taxon>
        <taxon>Bradyrhizobium</taxon>
    </lineage>
</organism>
<keyword evidence="4" id="KW-0679">Respiratory chain</keyword>
<dbReference type="EMBL" id="RKMK01000046">
    <property type="protein sequence ID" value="RXG86676.1"/>
    <property type="molecule type" value="Genomic_DNA"/>
</dbReference>
<evidence type="ECO:0000256" key="4">
    <source>
        <dbReference type="ARBA" id="ARBA00022660"/>
    </source>
</evidence>
<keyword evidence="9" id="KW-0472">Membrane</keyword>
<dbReference type="InterPro" id="IPR008168">
    <property type="entry name" value="Cyt_C_IC"/>
</dbReference>
<feature type="transmembrane region" description="Helical" evidence="9">
    <location>
        <begin position="12"/>
        <end position="30"/>
    </location>
</feature>
<dbReference type="PROSITE" id="PS51007">
    <property type="entry name" value="CYTC"/>
    <property type="match status" value="3"/>
</dbReference>
<evidence type="ECO:0000256" key="5">
    <source>
        <dbReference type="ARBA" id="ARBA00022723"/>
    </source>
</evidence>
<evidence type="ECO:0000313" key="12">
    <source>
        <dbReference type="Proteomes" id="UP000290174"/>
    </source>
</evidence>
<accession>A0A4Q0QAI0</accession>
<evidence type="ECO:0000256" key="1">
    <source>
        <dbReference type="ARBA" id="ARBA00001926"/>
    </source>
</evidence>
<keyword evidence="7 8" id="KW-0408">Iron</keyword>
<keyword evidence="3 8" id="KW-0349">Heme</keyword>
<proteinExistence type="predicted"/>
<dbReference type="InterPro" id="IPR036909">
    <property type="entry name" value="Cyt_c-like_dom_sf"/>
</dbReference>
<gene>
    <name evidence="11" type="ORF">EAS61_32960</name>
</gene>
<sequence length="442" mass="46470">MNRTLAISGGSTLIYTGLAILMGVLPGIWLSKVPPTPGLKPLTPIEARGRDVYVSEGCFYCHTQQVRPLSGDKPFGRPSAPGDYAYQTTELLGSERTGPDLSNIGTRQSSSIWQYIHLYQPRAVVPQSIMPAFPWLFRIVDKLPPGEKGVPLPPQFAPGGTVIPNDDGKALVAYLLSLKQPPLVPTQSRAATESPSSGSLGFDAAKGAALFADNCASCHGAEGKGVPGTFPPLAGDPVVNDADPTAHIGAVLHGLGGRVINGQSYEAQMPAFADQLSDQQIADIIDHERSSWGNRGALISAADVVAARANEPLQKQATTPKQVSPVAPPAPTFDAAEGSKLFADNCGVCHGAEGKGVPGTFPPLAGDPVVNAADPAEHITTTLRGLSGKAIDGQKYEVEMPPFADRLSDQQIADIINHERTSWGNHGPLVTPAEITKLRAEK</sequence>
<evidence type="ECO:0000259" key="10">
    <source>
        <dbReference type="PROSITE" id="PS51007"/>
    </source>
</evidence>
<evidence type="ECO:0000256" key="3">
    <source>
        <dbReference type="ARBA" id="ARBA00022617"/>
    </source>
</evidence>
<comment type="cofactor">
    <cofactor evidence="1">
        <name>heme c</name>
        <dbReference type="ChEBI" id="CHEBI:61717"/>
    </cofactor>
</comment>
<dbReference type="GO" id="GO:0009055">
    <property type="term" value="F:electron transfer activity"/>
    <property type="evidence" value="ECO:0007669"/>
    <property type="project" value="InterPro"/>
</dbReference>
<evidence type="ECO:0000313" key="11">
    <source>
        <dbReference type="EMBL" id="RXG86676.1"/>
    </source>
</evidence>